<accession>X0WRS8</accession>
<sequence>KDNPYTPLVYFASHSADELKSDVLIQVEGFWQGEATMAPYPMDTETTAPDEQVEQDLSAASVSTVAMCLHLTDSSPDWSYSDVDTDIVLATVYGDDDNYVQINADLVNDEIDFLIYDGGSLVDTLVIADVLIQRYDQIWLGVSFDSTRVRGFATSGSREDGHPALGGYKGTISTAPTSVRFGSADYSEINDIACSMITQDDSKAATTVQGFMDLLGDYNLGRSGSGRVRLR</sequence>
<dbReference type="AlphaFoldDB" id="X0WRS8"/>
<comment type="caution">
    <text evidence="1">The sequence shown here is derived from an EMBL/GenBank/DDBJ whole genome shotgun (WGS) entry which is preliminary data.</text>
</comment>
<protein>
    <submittedName>
        <fullName evidence="1">Uncharacterized protein</fullName>
    </submittedName>
</protein>
<name>X0WRS8_9ZZZZ</name>
<feature type="non-terminal residue" evidence="1">
    <location>
        <position position="1"/>
    </location>
</feature>
<dbReference type="EMBL" id="BARS01034767">
    <property type="protein sequence ID" value="GAG25897.1"/>
    <property type="molecule type" value="Genomic_DNA"/>
</dbReference>
<organism evidence="1">
    <name type="scientific">marine sediment metagenome</name>
    <dbReference type="NCBI Taxonomy" id="412755"/>
    <lineage>
        <taxon>unclassified sequences</taxon>
        <taxon>metagenomes</taxon>
        <taxon>ecological metagenomes</taxon>
    </lineage>
</organism>
<proteinExistence type="predicted"/>
<reference evidence="1" key="1">
    <citation type="journal article" date="2014" name="Front. Microbiol.">
        <title>High frequency of phylogenetically diverse reductive dehalogenase-homologous genes in deep subseafloor sedimentary metagenomes.</title>
        <authorList>
            <person name="Kawai M."/>
            <person name="Futagami T."/>
            <person name="Toyoda A."/>
            <person name="Takaki Y."/>
            <person name="Nishi S."/>
            <person name="Hori S."/>
            <person name="Arai W."/>
            <person name="Tsubouchi T."/>
            <person name="Morono Y."/>
            <person name="Uchiyama I."/>
            <person name="Ito T."/>
            <person name="Fujiyama A."/>
            <person name="Inagaki F."/>
            <person name="Takami H."/>
        </authorList>
    </citation>
    <scope>NUCLEOTIDE SEQUENCE</scope>
    <source>
        <strain evidence="1">Expedition CK06-06</strain>
    </source>
</reference>
<gene>
    <name evidence="1" type="ORF">S01H1_53671</name>
</gene>
<evidence type="ECO:0000313" key="1">
    <source>
        <dbReference type="EMBL" id="GAG25897.1"/>
    </source>
</evidence>